<dbReference type="RefSeq" id="WP_191827251.1">
    <property type="nucleotide sequence ID" value="NZ_JACYHB010000001.1"/>
</dbReference>
<protein>
    <submittedName>
        <fullName evidence="1">Uncharacterized protein</fullName>
    </submittedName>
</protein>
<dbReference type="Proteomes" id="UP000610846">
    <property type="component" value="Unassembled WGS sequence"/>
</dbReference>
<keyword evidence="2" id="KW-1185">Reference proteome</keyword>
<name>A0A927G6Y2_9MICO</name>
<reference evidence="1" key="1">
    <citation type="journal article" date="2018" name="Curr. Microbiol.">
        <title>Cellulosimicrobium arenosum sp. nov., Isolated from Marine Sediment Sand.</title>
        <authorList>
            <person name="Oh M."/>
            <person name="Kim J.H."/>
            <person name="Yoon J.H."/>
            <person name="Schumann P."/>
            <person name="Kim W."/>
        </authorList>
    </citation>
    <scope>NUCLEOTIDE SEQUENCE</scope>
    <source>
        <strain evidence="1">KCTC 49039</strain>
    </source>
</reference>
<evidence type="ECO:0000313" key="1">
    <source>
        <dbReference type="EMBL" id="MBD8077685.1"/>
    </source>
</evidence>
<reference evidence="1" key="2">
    <citation type="submission" date="2020-09" db="EMBL/GenBank/DDBJ databases">
        <authorList>
            <person name="Yu Y."/>
        </authorList>
    </citation>
    <scope>NUCLEOTIDE SEQUENCE</scope>
    <source>
        <strain evidence="1">KCTC 49039</strain>
    </source>
</reference>
<evidence type="ECO:0000313" key="2">
    <source>
        <dbReference type="Proteomes" id="UP000610846"/>
    </source>
</evidence>
<gene>
    <name evidence="1" type="ORF">IF651_01240</name>
</gene>
<dbReference type="AlphaFoldDB" id="A0A927G6Y2"/>
<organism evidence="1 2">
    <name type="scientific">Cellulosimicrobium arenosum</name>
    <dbReference type="NCBI Taxonomy" id="2708133"/>
    <lineage>
        <taxon>Bacteria</taxon>
        <taxon>Bacillati</taxon>
        <taxon>Actinomycetota</taxon>
        <taxon>Actinomycetes</taxon>
        <taxon>Micrococcales</taxon>
        <taxon>Promicromonosporaceae</taxon>
        <taxon>Cellulosimicrobium</taxon>
    </lineage>
</organism>
<accession>A0A927G6Y2</accession>
<comment type="caution">
    <text evidence="1">The sequence shown here is derived from an EMBL/GenBank/DDBJ whole genome shotgun (WGS) entry which is preliminary data.</text>
</comment>
<proteinExistence type="predicted"/>
<dbReference type="EMBL" id="JACYHB010000001">
    <property type="protein sequence ID" value="MBD8077685.1"/>
    <property type="molecule type" value="Genomic_DNA"/>
</dbReference>
<sequence>MMRLAVVAVTVLPASLGGAFLAIGWAPAGVLGIVVSVALVAQILRKDGPGE</sequence>